<dbReference type="Proteomes" id="UP001458880">
    <property type="component" value="Unassembled WGS sequence"/>
</dbReference>
<evidence type="ECO:0000313" key="2">
    <source>
        <dbReference type="Proteomes" id="UP001458880"/>
    </source>
</evidence>
<organism evidence="1 2">
    <name type="scientific">Popillia japonica</name>
    <name type="common">Japanese beetle</name>
    <dbReference type="NCBI Taxonomy" id="7064"/>
    <lineage>
        <taxon>Eukaryota</taxon>
        <taxon>Metazoa</taxon>
        <taxon>Ecdysozoa</taxon>
        <taxon>Arthropoda</taxon>
        <taxon>Hexapoda</taxon>
        <taxon>Insecta</taxon>
        <taxon>Pterygota</taxon>
        <taxon>Neoptera</taxon>
        <taxon>Endopterygota</taxon>
        <taxon>Coleoptera</taxon>
        <taxon>Polyphaga</taxon>
        <taxon>Scarabaeiformia</taxon>
        <taxon>Scarabaeidae</taxon>
        <taxon>Rutelinae</taxon>
        <taxon>Popillia</taxon>
    </lineage>
</organism>
<keyword evidence="2" id="KW-1185">Reference proteome</keyword>
<comment type="caution">
    <text evidence="1">The sequence shown here is derived from an EMBL/GenBank/DDBJ whole genome shotgun (WGS) entry which is preliminary data.</text>
</comment>
<accession>A0AAW1LTC6</accession>
<gene>
    <name evidence="1" type="ORF">QE152_g9900</name>
</gene>
<sequence length="90" mass="10197">MHAEVENTKTGPLPTVALWENRRTRSLYGLSLSGRFVDTDRLHVKLRWYGMRRGLCGSTTNLSRFSLKLLSEDKKQLKAASNQATTNTSK</sequence>
<dbReference type="EMBL" id="JASPKY010000087">
    <property type="protein sequence ID" value="KAK9738390.1"/>
    <property type="molecule type" value="Genomic_DNA"/>
</dbReference>
<proteinExistence type="predicted"/>
<name>A0AAW1LTC6_POPJA</name>
<evidence type="ECO:0000313" key="1">
    <source>
        <dbReference type="EMBL" id="KAK9738390.1"/>
    </source>
</evidence>
<reference evidence="1 2" key="1">
    <citation type="journal article" date="2024" name="BMC Genomics">
        <title>De novo assembly and annotation of Popillia japonica's genome with initial clues to its potential as an invasive pest.</title>
        <authorList>
            <person name="Cucini C."/>
            <person name="Boschi S."/>
            <person name="Funari R."/>
            <person name="Cardaioli E."/>
            <person name="Iannotti N."/>
            <person name="Marturano G."/>
            <person name="Paoli F."/>
            <person name="Bruttini M."/>
            <person name="Carapelli A."/>
            <person name="Frati F."/>
            <person name="Nardi F."/>
        </authorList>
    </citation>
    <scope>NUCLEOTIDE SEQUENCE [LARGE SCALE GENOMIC DNA]</scope>
    <source>
        <strain evidence="1">DMR45628</strain>
    </source>
</reference>
<dbReference type="AlphaFoldDB" id="A0AAW1LTC6"/>
<protein>
    <submittedName>
        <fullName evidence="1">Uncharacterized protein</fullName>
    </submittedName>
</protein>